<dbReference type="OrthoDB" id="3219854at2759"/>
<keyword evidence="4" id="KW-1185">Reference proteome</keyword>
<dbReference type="EMBL" id="CAFZ01000371">
    <property type="protein sequence ID" value="CCA74905.1"/>
    <property type="molecule type" value="Genomic_DNA"/>
</dbReference>
<feature type="transmembrane region" description="Helical" evidence="1">
    <location>
        <begin position="127"/>
        <end position="150"/>
    </location>
</feature>
<name>G4TUB2_SERID</name>
<dbReference type="InterPro" id="IPR045338">
    <property type="entry name" value="DUF6535"/>
</dbReference>
<dbReference type="AlphaFoldDB" id="G4TUB2"/>
<dbReference type="InParanoid" id="G4TUB2"/>
<dbReference type="HOGENOM" id="CLU_300173_0_0_1"/>
<gene>
    <name evidence="3" type="ORF">PIIN_08875</name>
</gene>
<keyword evidence="1" id="KW-0472">Membrane</keyword>
<feature type="transmembrane region" description="Helical" evidence="1">
    <location>
        <begin position="214"/>
        <end position="235"/>
    </location>
</feature>
<feature type="domain" description="DUF6535" evidence="2">
    <location>
        <begin position="37"/>
        <end position="209"/>
    </location>
</feature>
<dbReference type="Pfam" id="PF20153">
    <property type="entry name" value="DUF6535"/>
    <property type="match status" value="1"/>
</dbReference>
<feature type="transmembrane region" description="Helical" evidence="1">
    <location>
        <begin position="61"/>
        <end position="78"/>
    </location>
</feature>
<comment type="caution">
    <text evidence="3">The sequence shown here is derived from an EMBL/GenBank/DDBJ whole genome shotgun (WGS) entry which is preliminary data.</text>
</comment>
<keyword evidence="1" id="KW-0812">Transmembrane</keyword>
<protein>
    <recommendedName>
        <fullName evidence="2">DUF6535 domain-containing protein</fullName>
    </recommendedName>
</protein>
<reference evidence="3 4" key="1">
    <citation type="journal article" date="2011" name="PLoS Pathog.">
        <title>Endophytic Life Strategies Decoded by Genome and Transcriptome Analyses of the Mutualistic Root Symbiont Piriformospora indica.</title>
        <authorList>
            <person name="Zuccaro A."/>
            <person name="Lahrmann U."/>
            <person name="Guldener U."/>
            <person name="Langen G."/>
            <person name="Pfiffi S."/>
            <person name="Biedenkopf D."/>
            <person name="Wong P."/>
            <person name="Samans B."/>
            <person name="Grimm C."/>
            <person name="Basiewicz M."/>
            <person name="Murat C."/>
            <person name="Martin F."/>
            <person name="Kogel K.H."/>
        </authorList>
    </citation>
    <scope>NUCLEOTIDE SEQUENCE [LARGE SCALE GENOMIC DNA]</scope>
    <source>
        <strain evidence="3 4">DSM 11827</strain>
    </source>
</reference>
<accession>G4TUB2</accession>
<organism evidence="3 4">
    <name type="scientific">Serendipita indica (strain DSM 11827)</name>
    <name type="common">Root endophyte fungus</name>
    <name type="synonym">Piriformospora indica</name>
    <dbReference type="NCBI Taxonomy" id="1109443"/>
    <lineage>
        <taxon>Eukaryota</taxon>
        <taxon>Fungi</taxon>
        <taxon>Dikarya</taxon>
        <taxon>Basidiomycota</taxon>
        <taxon>Agaricomycotina</taxon>
        <taxon>Agaricomycetes</taxon>
        <taxon>Sebacinales</taxon>
        <taxon>Serendipitaceae</taxon>
        <taxon>Serendipita</taxon>
    </lineage>
</organism>
<dbReference type="eggNOG" id="ENOG502RV6K">
    <property type="taxonomic scope" value="Eukaryota"/>
</dbReference>
<proteinExistence type="predicted"/>
<evidence type="ECO:0000313" key="3">
    <source>
        <dbReference type="EMBL" id="CCA74905.1"/>
    </source>
</evidence>
<feature type="transmembrane region" description="Helical" evidence="1">
    <location>
        <begin position="181"/>
        <end position="202"/>
    </location>
</feature>
<evidence type="ECO:0000259" key="2">
    <source>
        <dbReference type="Pfam" id="PF20153"/>
    </source>
</evidence>
<sequence>MDPEEIASNKSQKVFGLTEAPDVLSTTMEREADEAAWKIYNDHANTVDTELIRDWKSTLETLLIFGALFTAVLTAFIIESIKLLQEDTGETTRDILLTVSRQLANTSTPAFEHDEFTQETWAVRVNYYFFTSISCSLVAALGAVLALQWIGSYDFGLIKSSVKSRAIQRQLRYNGIEKWRLAQLISALPLLIYISVFLFFVGLADWLWHIHRRVAGIVISGLTIAGLLYIITHAICIFDICAPFRTPASRSIPYIIRKFHRWLFDAACHFNKWLRGERRKKPQRPQDHDKTLDLQWFMKDIAKKVHGLSLNLQSLLFALHATVMHPSEAKPFKDREREVLNSTPALERDGILWLAKTIDILPSSRPHFVALLKETVLISTDELMDSRMDVAPWSEIFQNVFQKFYEKEMTTPKPYSNEELAELETLFEAAAFIGTFEFTETSVASFSRLCRRIIQREWGKISIFAGLAMWKCLHYGDIFTDDSLILNLSNSWVHMVLYRIYHPKKMLNKRQHLLVNFLGPLATSECYKGSQFLLEYRTILILLQIVTCIQGCDLYPGTEWDRYIQAVSHLPSPDDSDYDILRICHRVILFQFLSHAPGLPDIRDKVFSSLIQVDYKSEIFSDARPLMLTLLQNMIKEDEGSLTSPAMTLLGVVVSWPDQPSTVSPAMQWIDTLKACDEILRQRNNSGFSLELLVSTFLLAVKPTEYQVDPPEETIECSLENPVILIFASLILPVCYSLAPLKSVEISPEMCTNPSVPHLLKAWCTNYVHPSQGDIEAECMVLMASAEVQDANYMTDYIHRQSDQAAYWKVLLTKYLKRLFSNPMGAYILKQVQGTSLFPNCFFENDGIVWAVIRLNKLPTDGRPREDIEGLVLNCIKQSTSRSTLHTGLHLIAAYINATASLEAVRPSYSQLNNILQNILDSPVENFNYSGYSPFMVSFLKDGVEVELKAEIRDLIAACNP</sequence>
<dbReference type="Proteomes" id="UP000007148">
    <property type="component" value="Unassembled WGS sequence"/>
</dbReference>
<keyword evidence="1" id="KW-1133">Transmembrane helix</keyword>
<evidence type="ECO:0000256" key="1">
    <source>
        <dbReference type="SAM" id="Phobius"/>
    </source>
</evidence>
<evidence type="ECO:0000313" key="4">
    <source>
        <dbReference type="Proteomes" id="UP000007148"/>
    </source>
</evidence>